<organism evidence="1 2">
    <name type="scientific">Arthrobacter globiformis</name>
    <dbReference type="NCBI Taxonomy" id="1665"/>
    <lineage>
        <taxon>Bacteria</taxon>
        <taxon>Bacillati</taxon>
        <taxon>Actinomycetota</taxon>
        <taxon>Actinomycetes</taxon>
        <taxon>Micrococcales</taxon>
        <taxon>Micrococcaceae</taxon>
        <taxon>Arthrobacter</taxon>
    </lineage>
</organism>
<evidence type="ECO:0008006" key="3">
    <source>
        <dbReference type="Google" id="ProtNLM"/>
    </source>
</evidence>
<name>A0A328HK50_ARTGO</name>
<dbReference type="RefSeq" id="WP_111902373.1">
    <property type="nucleotide sequence ID" value="NZ_QLNP01000017.1"/>
</dbReference>
<accession>A0A328HK50</accession>
<reference evidence="1 2" key="1">
    <citation type="submission" date="2018-04" db="EMBL/GenBank/DDBJ databases">
        <title>Bacteria isolated from cave deposits of Manipur.</title>
        <authorList>
            <person name="Sahoo D."/>
            <person name="Sarangthem I."/>
            <person name="Nandeibam J."/>
        </authorList>
    </citation>
    <scope>NUCLEOTIDE SEQUENCE [LARGE SCALE GENOMIC DNA]</scope>
    <source>
        <strain evidence="2">mrc11</strain>
    </source>
</reference>
<dbReference type="Gene3D" id="3.40.960.10">
    <property type="entry name" value="VSR Endonuclease"/>
    <property type="match status" value="1"/>
</dbReference>
<evidence type="ECO:0000313" key="1">
    <source>
        <dbReference type="EMBL" id="RAM38997.1"/>
    </source>
</evidence>
<dbReference type="EMBL" id="QLNP01000017">
    <property type="protein sequence ID" value="RAM38997.1"/>
    <property type="molecule type" value="Genomic_DNA"/>
</dbReference>
<evidence type="ECO:0000313" key="2">
    <source>
        <dbReference type="Proteomes" id="UP000249166"/>
    </source>
</evidence>
<dbReference type="AlphaFoldDB" id="A0A328HK50"/>
<dbReference type="OrthoDB" id="3234479at2"/>
<dbReference type="SUPFAM" id="SSF52980">
    <property type="entry name" value="Restriction endonuclease-like"/>
    <property type="match status" value="1"/>
</dbReference>
<dbReference type="Proteomes" id="UP000249166">
    <property type="component" value="Unassembled WGS sequence"/>
</dbReference>
<comment type="caution">
    <text evidence="1">The sequence shown here is derived from an EMBL/GenBank/DDBJ whole genome shotgun (WGS) entry which is preliminary data.</text>
</comment>
<dbReference type="InterPro" id="IPR011335">
    <property type="entry name" value="Restrct_endonuc-II-like"/>
</dbReference>
<gene>
    <name evidence="1" type="ORF">DBZ45_02345</name>
</gene>
<sequence>MRKPSPLPGQLAGRSFTLDEQRSAGVAAHRAWRSDLRVASRGVRVPWGIEQDFAHTCRLLSGLCPSSACCLGTAGRLWRCPLPWSVQTDLRVHLARFDGGNRPVRKGVAGHRLELLGADVTELNGIPVTSPARTWLDLAAILKLEDLVVAADFFVCSQSRSFGPRKIALCSLADLQQQVEGRSGARGIRKAKRALGLARVGSDSAPETRLRLALGRLGLPEPKLGYVVTDETGWELAWPDQAFPEFKVAVNYDGRHHLEPRQRESDIRRDESIAAIGWTSVTITASQVRTWGFDGCAQRVLDALVRCGWRAER</sequence>
<protein>
    <recommendedName>
        <fullName evidence="3">DUF559 domain-containing protein</fullName>
    </recommendedName>
</protein>
<proteinExistence type="predicted"/>